<dbReference type="AlphaFoldDB" id="A0A5M9MMY5"/>
<feature type="transmembrane region" description="Helical" evidence="6">
    <location>
        <begin position="166"/>
        <end position="194"/>
    </location>
</feature>
<comment type="subcellular location">
    <subcellularLocation>
        <location evidence="1">Membrane</location>
        <topology evidence="1">Multi-pass membrane protein</topology>
    </subcellularLocation>
</comment>
<feature type="transmembrane region" description="Helical" evidence="6">
    <location>
        <begin position="127"/>
        <end position="145"/>
    </location>
</feature>
<feature type="transmembrane region" description="Helical" evidence="6">
    <location>
        <begin position="206"/>
        <end position="227"/>
    </location>
</feature>
<accession>A0A5M9MMY5</accession>
<proteinExistence type="predicted"/>
<dbReference type="RefSeq" id="XP_033426031.1">
    <property type="nucleotide sequence ID" value="XM_033569999.1"/>
</dbReference>
<feature type="transmembrane region" description="Helical" evidence="6">
    <location>
        <begin position="234"/>
        <end position="255"/>
    </location>
</feature>
<dbReference type="InterPro" id="IPR011701">
    <property type="entry name" value="MFS"/>
</dbReference>
<dbReference type="InterPro" id="IPR036259">
    <property type="entry name" value="MFS_trans_sf"/>
</dbReference>
<dbReference type="Gene3D" id="1.20.1250.20">
    <property type="entry name" value="MFS general substrate transporter like domains"/>
    <property type="match status" value="2"/>
</dbReference>
<dbReference type="PANTHER" id="PTHR42718:SF9">
    <property type="entry name" value="MAJOR FACILITATOR SUPERFAMILY MULTIDRUG TRANSPORTER MFSC"/>
    <property type="match status" value="1"/>
</dbReference>
<evidence type="ECO:0000313" key="8">
    <source>
        <dbReference type="EMBL" id="KAA8646670.1"/>
    </source>
</evidence>
<evidence type="ECO:0000256" key="1">
    <source>
        <dbReference type="ARBA" id="ARBA00004141"/>
    </source>
</evidence>
<feature type="transmembrane region" description="Helical" evidence="6">
    <location>
        <begin position="22"/>
        <end position="46"/>
    </location>
</feature>
<dbReference type="PANTHER" id="PTHR42718">
    <property type="entry name" value="MAJOR FACILITATOR SUPERFAMILY MULTIDRUG TRANSPORTER MFSC"/>
    <property type="match status" value="1"/>
</dbReference>
<keyword evidence="3 6" id="KW-0812">Transmembrane</keyword>
<dbReference type="Pfam" id="PF07690">
    <property type="entry name" value="MFS_1"/>
    <property type="match status" value="1"/>
</dbReference>
<protein>
    <recommendedName>
        <fullName evidence="7">Major facilitator superfamily (MFS) profile domain-containing protein</fullName>
    </recommendedName>
</protein>
<evidence type="ECO:0000256" key="3">
    <source>
        <dbReference type="ARBA" id="ARBA00022692"/>
    </source>
</evidence>
<keyword evidence="5 6" id="KW-0472">Membrane</keyword>
<feature type="domain" description="Major facilitator superfamily (MFS) profile" evidence="7">
    <location>
        <begin position="1"/>
        <end position="368"/>
    </location>
</feature>
<dbReference type="EMBL" id="QUQM01000004">
    <property type="protein sequence ID" value="KAA8646670.1"/>
    <property type="molecule type" value="Genomic_DNA"/>
</dbReference>
<keyword evidence="2" id="KW-0813">Transport</keyword>
<dbReference type="GO" id="GO:0022857">
    <property type="term" value="F:transmembrane transporter activity"/>
    <property type="evidence" value="ECO:0007669"/>
    <property type="project" value="InterPro"/>
</dbReference>
<evidence type="ECO:0000259" key="7">
    <source>
        <dbReference type="PROSITE" id="PS50850"/>
    </source>
</evidence>
<dbReference type="GeneID" id="54328047"/>
<dbReference type="PROSITE" id="PS50850">
    <property type="entry name" value="MFS"/>
    <property type="match status" value="1"/>
</dbReference>
<dbReference type="InterPro" id="IPR020846">
    <property type="entry name" value="MFS_dom"/>
</dbReference>
<evidence type="ECO:0000256" key="4">
    <source>
        <dbReference type="ARBA" id="ARBA00022989"/>
    </source>
</evidence>
<dbReference type="Proteomes" id="UP000324241">
    <property type="component" value="Unassembled WGS sequence"/>
</dbReference>
<feature type="transmembrane region" description="Helical" evidence="6">
    <location>
        <begin position="93"/>
        <end position="115"/>
    </location>
</feature>
<evidence type="ECO:0000256" key="2">
    <source>
        <dbReference type="ARBA" id="ARBA00022448"/>
    </source>
</evidence>
<dbReference type="SUPFAM" id="SSF103473">
    <property type="entry name" value="MFS general substrate transporter"/>
    <property type="match status" value="2"/>
</dbReference>
<dbReference type="GO" id="GO:0016020">
    <property type="term" value="C:membrane"/>
    <property type="evidence" value="ECO:0007669"/>
    <property type="project" value="UniProtKB-SubCell"/>
</dbReference>
<gene>
    <name evidence="8" type="ORF">ATNIH1004_005345</name>
</gene>
<feature type="transmembrane region" description="Helical" evidence="6">
    <location>
        <begin position="52"/>
        <end position="72"/>
    </location>
</feature>
<dbReference type="OrthoDB" id="2130629at2759"/>
<evidence type="ECO:0000256" key="5">
    <source>
        <dbReference type="ARBA" id="ARBA00023136"/>
    </source>
</evidence>
<feature type="transmembrane region" description="Helical" evidence="6">
    <location>
        <begin position="347"/>
        <end position="367"/>
    </location>
</feature>
<reference evidence="8 9" key="1">
    <citation type="submission" date="2019-08" db="EMBL/GenBank/DDBJ databases">
        <title>The genome sequence of a newly discovered highly antifungal drug resistant Aspergillus species, Aspergillus tanneri NIH 1004.</title>
        <authorList>
            <person name="Mounaud S."/>
            <person name="Singh I."/>
            <person name="Joardar V."/>
            <person name="Pakala S."/>
            <person name="Pakala S."/>
            <person name="Venepally P."/>
            <person name="Chung J.K."/>
            <person name="Losada L."/>
            <person name="Nierman W.C."/>
        </authorList>
    </citation>
    <scope>NUCLEOTIDE SEQUENCE [LARGE SCALE GENOMIC DNA]</scope>
    <source>
        <strain evidence="8 9">NIH1004</strain>
    </source>
</reference>
<feature type="transmembrane region" description="Helical" evidence="6">
    <location>
        <begin position="261"/>
        <end position="287"/>
    </location>
</feature>
<name>A0A5M9MMY5_9EURO</name>
<dbReference type="VEuPathDB" id="FungiDB:EYZ11_012341"/>
<sequence>MIPAGFGTVATTIPPGKSRNKAYVTIAAVASLGSVLGNLAGGLIGGFLSYKWIFWILAILAAFTTTCAVVILSAPQLRTSNMRPEANGERNKLLAMDWLGAVIVSSSLLLLLVSLSEANVTGWATAWIPPLIVVSIIMLVAFTFWQRHLENGSRRQPLLKVSMFKNIRFSAIFVLVGCFFASFNSFVVFATYFYQDYLYLSELETTLRFLPAGISGVLISFVVSPALSRIRGFYILLVGLVCGIGSPFLLALPAIPPETSYWAYGFPAMCLCFSAEIIWPVSSLFIAEELPQENQALGGGLLQTANNVGRALGLTIGTAVRTSIQGNNNGGYPGDADLLRGLRAAQWVNVGLAVTSTAIALVFFHNLGRH</sequence>
<evidence type="ECO:0000313" key="9">
    <source>
        <dbReference type="Proteomes" id="UP000324241"/>
    </source>
</evidence>
<evidence type="ECO:0000256" key="6">
    <source>
        <dbReference type="SAM" id="Phobius"/>
    </source>
</evidence>
<keyword evidence="4 6" id="KW-1133">Transmembrane helix</keyword>
<organism evidence="8 9">
    <name type="scientific">Aspergillus tanneri</name>
    <dbReference type="NCBI Taxonomy" id="1220188"/>
    <lineage>
        <taxon>Eukaryota</taxon>
        <taxon>Fungi</taxon>
        <taxon>Dikarya</taxon>
        <taxon>Ascomycota</taxon>
        <taxon>Pezizomycotina</taxon>
        <taxon>Eurotiomycetes</taxon>
        <taxon>Eurotiomycetidae</taxon>
        <taxon>Eurotiales</taxon>
        <taxon>Aspergillaceae</taxon>
        <taxon>Aspergillus</taxon>
        <taxon>Aspergillus subgen. Circumdati</taxon>
    </lineage>
</organism>
<comment type="caution">
    <text evidence="8">The sequence shown here is derived from an EMBL/GenBank/DDBJ whole genome shotgun (WGS) entry which is preliminary data.</text>
</comment>